<comment type="similarity">
    <text evidence="1">Belongs to the NMT family.</text>
</comment>
<evidence type="ECO:0000256" key="3">
    <source>
        <dbReference type="ARBA" id="ARBA00022679"/>
    </source>
</evidence>
<dbReference type="GO" id="GO:0004379">
    <property type="term" value="F:glycylpeptide N-tetradecanoyltransferase activity"/>
    <property type="evidence" value="ECO:0007669"/>
    <property type="project" value="UniProtKB-EC"/>
</dbReference>
<keyword evidence="5" id="KW-0472">Membrane</keyword>
<feature type="transmembrane region" description="Helical" evidence="5">
    <location>
        <begin position="7"/>
        <end position="27"/>
    </location>
</feature>
<evidence type="ECO:0000256" key="1">
    <source>
        <dbReference type="ARBA" id="ARBA00009469"/>
    </source>
</evidence>
<proteinExistence type="inferred from homology"/>
<keyword evidence="5" id="KW-1133">Transmembrane helix</keyword>
<keyword evidence="5" id="KW-0812">Transmembrane</keyword>
<dbReference type="EC" id="2.3.1.97" evidence="2"/>
<keyword evidence="4" id="KW-0012">Acyltransferase</keyword>
<dbReference type="InterPro" id="IPR016181">
    <property type="entry name" value="Acyl_CoA_acyltransferase"/>
</dbReference>
<keyword evidence="3" id="KW-0808">Transferase</keyword>
<evidence type="ECO:0000256" key="5">
    <source>
        <dbReference type="SAM" id="Phobius"/>
    </source>
</evidence>
<evidence type="ECO:0000259" key="6">
    <source>
        <dbReference type="Pfam" id="PF01233"/>
    </source>
</evidence>
<dbReference type="Pfam" id="PF01233">
    <property type="entry name" value="NMT"/>
    <property type="match status" value="1"/>
</dbReference>
<evidence type="ECO:0000256" key="4">
    <source>
        <dbReference type="ARBA" id="ARBA00023315"/>
    </source>
</evidence>
<reference evidence="7" key="1">
    <citation type="journal article" date="2020" name="Nature">
        <title>Giant virus diversity and host interactions through global metagenomics.</title>
        <authorList>
            <person name="Schulz F."/>
            <person name="Roux S."/>
            <person name="Paez-Espino D."/>
            <person name="Jungbluth S."/>
            <person name="Walsh D.A."/>
            <person name="Denef V.J."/>
            <person name="McMahon K.D."/>
            <person name="Konstantinidis K.T."/>
            <person name="Eloe-Fadrosh E.A."/>
            <person name="Kyrpides N.C."/>
            <person name="Woyke T."/>
        </authorList>
    </citation>
    <scope>NUCLEOTIDE SEQUENCE</scope>
    <source>
        <strain evidence="7">GVMAG-M-3300021425-14</strain>
    </source>
</reference>
<evidence type="ECO:0000256" key="2">
    <source>
        <dbReference type="ARBA" id="ARBA00012923"/>
    </source>
</evidence>
<dbReference type="Gene3D" id="3.40.630.30">
    <property type="match status" value="1"/>
</dbReference>
<dbReference type="EMBL" id="MN739464">
    <property type="protein sequence ID" value="QHT06094.1"/>
    <property type="molecule type" value="Genomic_DNA"/>
</dbReference>
<dbReference type="AlphaFoldDB" id="A0A6C0CQY2"/>
<protein>
    <recommendedName>
        <fullName evidence="2">glycylpeptide N-tetradecanoyltransferase</fullName>
        <ecNumber evidence="2">2.3.1.97</ecNumber>
    </recommendedName>
</protein>
<name>A0A6C0CQY2_9ZZZZ</name>
<organism evidence="7">
    <name type="scientific">viral metagenome</name>
    <dbReference type="NCBI Taxonomy" id="1070528"/>
    <lineage>
        <taxon>unclassified sequences</taxon>
        <taxon>metagenomes</taxon>
        <taxon>organismal metagenomes</taxon>
    </lineage>
</organism>
<feature type="domain" description="Glycylpeptide N-tetradecanoyltransferase N-terminal" evidence="6">
    <location>
        <begin position="61"/>
        <end position="175"/>
    </location>
</feature>
<sequence>MIKYIILLLTLTYVILYIFFKVSIPFWSRQPVFHLHNLFYWIYPPGVIEQEVKIDYKYYDSTIEFLELDKLPKKTFDSFHHFISDEYLPDYNEKYNPTKQSLISQFSGNDKSRISLKYSFDIENNKFINKKIIASMITIPLQCHLYDKRFEVLYTDFLCVAKNFRQKNVAANMIYTHNYHCRNQKPEIVAMFKREGKITLITPITIYNTYFFDLTYWPKKEKFIANNIKLILINSDNLSILFNYLNIIKKEFDCYFQSCIENVFRMVKNNLIYITVILKDSKPHGVMMFRNSFTSYDNKNSIECFGSYFDMVSNKAIQYLFYNSLLMIKNKLDYNYIWIENISHNNKILNIILKNHTPKADTTMSYYFYNYACRPILSKNVLLLN</sequence>
<dbReference type="InterPro" id="IPR022676">
    <property type="entry name" value="NMT_N"/>
</dbReference>
<accession>A0A6C0CQY2</accession>
<dbReference type="SUPFAM" id="SSF55729">
    <property type="entry name" value="Acyl-CoA N-acyltransferases (Nat)"/>
    <property type="match status" value="1"/>
</dbReference>
<evidence type="ECO:0000313" key="7">
    <source>
        <dbReference type="EMBL" id="QHT06094.1"/>
    </source>
</evidence>